<dbReference type="InterPro" id="IPR003783">
    <property type="entry name" value="Regulatory_RecX"/>
</dbReference>
<protein>
    <recommendedName>
        <fullName evidence="3 5">Regulatory protein RecX</fullName>
    </recommendedName>
</protein>
<name>A0A2I0QRK1_9BACI</name>
<dbReference type="InterPro" id="IPR036388">
    <property type="entry name" value="WH-like_DNA-bd_sf"/>
</dbReference>
<dbReference type="PANTHER" id="PTHR33602:SF1">
    <property type="entry name" value="REGULATORY PROTEIN RECX FAMILY PROTEIN"/>
    <property type="match status" value="1"/>
</dbReference>
<keyword evidence="4 5" id="KW-0963">Cytoplasm</keyword>
<dbReference type="Pfam" id="PF21981">
    <property type="entry name" value="RecX_HTH3"/>
    <property type="match status" value="2"/>
</dbReference>
<feature type="domain" description="RecX third three-helical" evidence="7">
    <location>
        <begin position="158"/>
        <end position="205"/>
    </location>
</feature>
<evidence type="ECO:0000256" key="5">
    <source>
        <dbReference type="HAMAP-Rule" id="MF_01114"/>
    </source>
</evidence>
<keyword evidence="10" id="KW-1185">Reference proteome</keyword>
<evidence type="ECO:0000259" key="8">
    <source>
        <dbReference type="Pfam" id="PF21982"/>
    </source>
</evidence>
<dbReference type="Gene3D" id="1.10.10.10">
    <property type="entry name" value="Winged helix-like DNA-binding domain superfamily/Winged helix DNA-binding domain"/>
    <property type="match status" value="4"/>
</dbReference>
<comment type="subcellular location">
    <subcellularLocation>
        <location evidence="1 5">Cytoplasm</location>
    </subcellularLocation>
</comment>
<evidence type="ECO:0000313" key="9">
    <source>
        <dbReference type="EMBL" id="PKR76953.1"/>
    </source>
</evidence>
<evidence type="ECO:0000259" key="7">
    <source>
        <dbReference type="Pfam" id="PF21981"/>
    </source>
</evidence>
<dbReference type="Proteomes" id="UP000243524">
    <property type="component" value="Unassembled WGS sequence"/>
</dbReference>
<comment type="function">
    <text evidence="5">Modulates RecA activity.</text>
</comment>
<comment type="similarity">
    <text evidence="2 5">Belongs to the RecX family.</text>
</comment>
<dbReference type="Pfam" id="PF02631">
    <property type="entry name" value="RecX_HTH2"/>
    <property type="match status" value="1"/>
</dbReference>
<evidence type="ECO:0000256" key="3">
    <source>
        <dbReference type="ARBA" id="ARBA00018111"/>
    </source>
</evidence>
<feature type="domain" description="RecX second three-helical" evidence="6">
    <location>
        <begin position="111"/>
        <end position="152"/>
    </location>
</feature>
<proteinExistence type="inferred from homology"/>
<dbReference type="EMBL" id="PJNH01000004">
    <property type="protein sequence ID" value="PKR76953.1"/>
    <property type="molecule type" value="Genomic_DNA"/>
</dbReference>
<dbReference type="PANTHER" id="PTHR33602">
    <property type="entry name" value="REGULATORY PROTEIN RECX FAMILY PROTEIN"/>
    <property type="match status" value="1"/>
</dbReference>
<accession>A0A2I0QRK1</accession>
<dbReference type="GO" id="GO:0005737">
    <property type="term" value="C:cytoplasm"/>
    <property type="evidence" value="ECO:0007669"/>
    <property type="project" value="UniProtKB-SubCell"/>
</dbReference>
<comment type="caution">
    <text evidence="9">The sequence shown here is derived from an EMBL/GenBank/DDBJ whole genome shotgun (WGS) entry which is preliminary data.</text>
</comment>
<sequence>MIISRITKQKKNQNRYNIFVKKNNEEAFASGVHEDILIRFALRKGMELNDEELQSIQQQDAIYKYYTLTLNFLSYRMRAKSEIITYLQDKEAEEEEIAHVLKKLEDEKLIDDEAFAEAYTRTKMNTSSKGPNVIRRELMEKKIPQNYIDEALAGYSKEIEVEKLTSLLEKKMSSNNRKSFNQQLNQAKQSMLQKGFNMDSIQLAIEEISIEKDEDEEMEAVRFQGEKAWRKHERKHEGFQLKQHVKASLFQKGFPGDLIQQFIEEKEEEEV</sequence>
<evidence type="ECO:0000313" key="10">
    <source>
        <dbReference type="Proteomes" id="UP000243524"/>
    </source>
</evidence>
<dbReference type="Pfam" id="PF21982">
    <property type="entry name" value="RecX_HTH1"/>
    <property type="match status" value="1"/>
</dbReference>
<gene>
    <name evidence="5" type="primary">recX</name>
    <name evidence="9" type="ORF">CEY16_14195</name>
</gene>
<evidence type="ECO:0000256" key="4">
    <source>
        <dbReference type="ARBA" id="ARBA00022490"/>
    </source>
</evidence>
<feature type="domain" description="RecX first three-helical" evidence="8">
    <location>
        <begin position="67"/>
        <end position="104"/>
    </location>
</feature>
<evidence type="ECO:0000256" key="1">
    <source>
        <dbReference type="ARBA" id="ARBA00004496"/>
    </source>
</evidence>
<dbReference type="OrthoDB" id="5421057at2"/>
<dbReference type="NCBIfam" id="NF010733">
    <property type="entry name" value="PRK14135.1"/>
    <property type="match status" value="1"/>
</dbReference>
<dbReference type="AlphaFoldDB" id="A0A2I0QRK1"/>
<dbReference type="InterPro" id="IPR053926">
    <property type="entry name" value="RecX_HTH_1st"/>
</dbReference>
<reference evidence="9 10" key="1">
    <citation type="submission" date="2017-06" db="EMBL/GenBank/DDBJ databases">
        <title>the draft geome sequence of Illustriluteabacillus marina B3227.</title>
        <authorList>
            <person name="He R.-H."/>
            <person name="Du Z.-J."/>
        </authorList>
    </citation>
    <scope>NUCLEOTIDE SEQUENCE [LARGE SCALE GENOMIC DNA]</scope>
    <source>
        <strain evidence="9 10">B3227</strain>
    </source>
</reference>
<evidence type="ECO:0000256" key="2">
    <source>
        <dbReference type="ARBA" id="ARBA00009695"/>
    </source>
</evidence>
<dbReference type="HAMAP" id="MF_01114">
    <property type="entry name" value="RecX"/>
    <property type="match status" value="1"/>
</dbReference>
<evidence type="ECO:0000259" key="6">
    <source>
        <dbReference type="Pfam" id="PF02631"/>
    </source>
</evidence>
<dbReference type="RefSeq" id="WP_101332703.1">
    <property type="nucleotide sequence ID" value="NZ_PJNH01000004.1"/>
</dbReference>
<dbReference type="GO" id="GO:0006282">
    <property type="term" value="P:regulation of DNA repair"/>
    <property type="evidence" value="ECO:0007669"/>
    <property type="project" value="UniProtKB-UniRule"/>
</dbReference>
<dbReference type="InterPro" id="IPR053925">
    <property type="entry name" value="RecX_HTH_3rd"/>
</dbReference>
<organism evidence="9 10">
    <name type="scientific">Halalkalibacillus sediminis</name>
    <dbReference type="NCBI Taxonomy" id="2018042"/>
    <lineage>
        <taxon>Bacteria</taxon>
        <taxon>Bacillati</taxon>
        <taxon>Bacillota</taxon>
        <taxon>Bacilli</taxon>
        <taxon>Bacillales</taxon>
        <taxon>Bacillaceae</taxon>
        <taxon>Halalkalibacillus</taxon>
    </lineage>
</organism>
<dbReference type="InterPro" id="IPR053924">
    <property type="entry name" value="RecX_HTH_2nd"/>
</dbReference>
<feature type="domain" description="RecX third three-helical" evidence="7">
    <location>
        <begin position="215"/>
        <end position="263"/>
    </location>
</feature>